<protein>
    <submittedName>
        <fullName evidence="10">Radical SAM enzyme</fullName>
    </submittedName>
</protein>
<dbReference type="InterPro" id="IPR013785">
    <property type="entry name" value="Aldolase_TIM"/>
</dbReference>
<keyword evidence="3" id="KW-0949">S-adenosyl-L-methionine</keyword>
<dbReference type="Gene3D" id="3.20.20.70">
    <property type="entry name" value="Aldolase class I"/>
    <property type="match status" value="1"/>
</dbReference>
<dbReference type="PANTHER" id="PTHR21339">
    <property type="entry name" value="RADICAL S-ADENOSYL METHIONINE DOMAIN-CONTAINING PROTEIN 2"/>
    <property type="match status" value="1"/>
</dbReference>
<keyword evidence="4" id="KW-0479">Metal-binding</keyword>
<dbReference type="InterPro" id="IPR058240">
    <property type="entry name" value="rSAM_sf"/>
</dbReference>
<keyword evidence="6" id="KW-0411">Iron-sulfur</keyword>
<gene>
    <name evidence="10" type="ORF">P280DRAFT_494577</name>
</gene>
<evidence type="ECO:0000256" key="6">
    <source>
        <dbReference type="ARBA" id="ARBA00023014"/>
    </source>
</evidence>
<keyword evidence="2" id="KW-0004">4Fe-4S</keyword>
<keyword evidence="11" id="KW-1185">Reference proteome</keyword>
<sequence length="334" mass="38712">MKQVVAVGQLFILAKNAFITLLVLKISPFIVSLYLLYKKSFYLSKDVIKRPFTDKKNEKPSDRDATVSVNYFPSCQCNYSCSFCFHTDTSSYMLPIDKAKEGLRILREARIKKLSIAGGEPFLHPKFLSKILRYSKDNIYVDSVSIFLQKHAQWLDILAIPCDSFDPETNRKIGRGEDDGKNMLLLNAYNWDEDMTSQISQLAPFRWKVFQCLIVEGEHEDETRKRDARKFLVTEEQWQTFCQRHKHLECYIPEDNNTIASSYLFLDENMCFLDKGEGEMKRSRSILDVGVKQAMKEVGWDKTSFMERGGIYDWSREQENSGGCGSGNRKELAW</sequence>
<evidence type="ECO:0000313" key="11">
    <source>
        <dbReference type="Proteomes" id="UP000799753"/>
    </source>
</evidence>
<dbReference type="AlphaFoldDB" id="A0A6A6SGJ4"/>
<keyword evidence="8" id="KW-1133">Transmembrane helix</keyword>
<feature type="domain" description="Radical SAM core" evidence="9">
    <location>
        <begin position="73"/>
        <end position="177"/>
    </location>
</feature>
<dbReference type="Proteomes" id="UP000799753">
    <property type="component" value="Unassembled WGS sequence"/>
</dbReference>
<dbReference type="InterPro" id="IPR007197">
    <property type="entry name" value="rSAM"/>
</dbReference>
<comment type="cofactor">
    <cofactor evidence="1">
        <name>[4Fe-4S] cluster</name>
        <dbReference type="ChEBI" id="CHEBI:49883"/>
    </cofactor>
</comment>
<evidence type="ECO:0000256" key="1">
    <source>
        <dbReference type="ARBA" id="ARBA00001966"/>
    </source>
</evidence>
<dbReference type="GO" id="GO:0046872">
    <property type="term" value="F:metal ion binding"/>
    <property type="evidence" value="ECO:0007669"/>
    <property type="project" value="UniProtKB-KW"/>
</dbReference>
<dbReference type="GO" id="GO:0051539">
    <property type="term" value="F:4 iron, 4 sulfur cluster binding"/>
    <property type="evidence" value="ECO:0007669"/>
    <property type="project" value="UniProtKB-KW"/>
</dbReference>
<dbReference type="SFLD" id="SFLDS00029">
    <property type="entry name" value="Radical_SAM"/>
    <property type="match status" value="1"/>
</dbReference>
<evidence type="ECO:0000256" key="3">
    <source>
        <dbReference type="ARBA" id="ARBA00022691"/>
    </source>
</evidence>
<reference evidence="10" key="1">
    <citation type="journal article" date="2020" name="Stud. Mycol.">
        <title>101 Dothideomycetes genomes: a test case for predicting lifestyles and emergence of pathogens.</title>
        <authorList>
            <person name="Haridas S."/>
            <person name="Albert R."/>
            <person name="Binder M."/>
            <person name="Bloem J."/>
            <person name="Labutti K."/>
            <person name="Salamov A."/>
            <person name="Andreopoulos B."/>
            <person name="Baker S."/>
            <person name="Barry K."/>
            <person name="Bills G."/>
            <person name="Bluhm B."/>
            <person name="Cannon C."/>
            <person name="Castanera R."/>
            <person name="Culley D."/>
            <person name="Daum C."/>
            <person name="Ezra D."/>
            <person name="Gonzalez J."/>
            <person name="Henrissat B."/>
            <person name="Kuo A."/>
            <person name="Liang C."/>
            <person name="Lipzen A."/>
            <person name="Lutzoni F."/>
            <person name="Magnuson J."/>
            <person name="Mondo S."/>
            <person name="Nolan M."/>
            <person name="Ohm R."/>
            <person name="Pangilinan J."/>
            <person name="Park H.-J."/>
            <person name="Ramirez L."/>
            <person name="Alfaro M."/>
            <person name="Sun H."/>
            <person name="Tritt A."/>
            <person name="Yoshinaga Y."/>
            <person name="Zwiers L.-H."/>
            <person name="Turgeon B."/>
            <person name="Goodwin S."/>
            <person name="Spatafora J."/>
            <person name="Crous P."/>
            <person name="Grigoriev I."/>
        </authorList>
    </citation>
    <scope>NUCLEOTIDE SEQUENCE</scope>
    <source>
        <strain evidence="10">CBS 473.64</strain>
    </source>
</reference>
<dbReference type="CDD" id="cd01335">
    <property type="entry name" value="Radical_SAM"/>
    <property type="match status" value="1"/>
</dbReference>
<keyword evidence="5" id="KW-0408">Iron</keyword>
<feature type="transmembrane region" description="Helical" evidence="8">
    <location>
        <begin position="17"/>
        <end position="37"/>
    </location>
</feature>
<keyword evidence="7" id="KW-0051">Antiviral defense</keyword>
<dbReference type="EMBL" id="MU006776">
    <property type="protein sequence ID" value="KAF2646051.1"/>
    <property type="molecule type" value="Genomic_DNA"/>
</dbReference>
<dbReference type="OrthoDB" id="549750at2759"/>
<organism evidence="10 11">
    <name type="scientific">Massarina eburnea CBS 473.64</name>
    <dbReference type="NCBI Taxonomy" id="1395130"/>
    <lineage>
        <taxon>Eukaryota</taxon>
        <taxon>Fungi</taxon>
        <taxon>Dikarya</taxon>
        <taxon>Ascomycota</taxon>
        <taxon>Pezizomycotina</taxon>
        <taxon>Dothideomycetes</taxon>
        <taxon>Pleosporomycetidae</taxon>
        <taxon>Pleosporales</taxon>
        <taxon>Massarineae</taxon>
        <taxon>Massarinaceae</taxon>
        <taxon>Massarina</taxon>
    </lineage>
</organism>
<evidence type="ECO:0000256" key="5">
    <source>
        <dbReference type="ARBA" id="ARBA00023004"/>
    </source>
</evidence>
<proteinExistence type="predicted"/>
<dbReference type="GO" id="GO:0003824">
    <property type="term" value="F:catalytic activity"/>
    <property type="evidence" value="ECO:0007669"/>
    <property type="project" value="InterPro"/>
</dbReference>
<dbReference type="PANTHER" id="PTHR21339:SF0">
    <property type="entry name" value="S-ADENOSYLMETHIONINE-DEPENDENT NUCLEOTIDE DEHYDRATASE RSAD2"/>
    <property type="match status" value="1"/>
</dbReference>
<evidence type="ECO:0000256" key="7">
    <source>
        <dbReference type="ARBA" id="ARBA00023118"/>
    </source>
</evidence>
<name>A0A6A6SGJ4_9PLEO</name>
<evidence type="ECO:0000256" key="8">
    <source>
        <dbReference type="SAM" id="Phobius"/>
    </source>
</evidence>
<evidence type="ECO:0000313" key="10">
    <source>
        <dbReference type="EMBL" id="KAF2646051.1"/>
    </source>
</evidence>
<dbReference type="SUPFAM" id="SSF102114">
    <property type="entry name" value="Radical SAM enzymes"/>
    <property type="match status" value="1"/>
</dbReference>
<dbReference type="GO" id="GO:0051607">
    <property type="term" value="P:defense response to virus"/>
    <property type="evidence" value="ECO:0007669"/>
    <property type="project" value="UniProtKB-KW"/>
</dbReference>
<evidence type="ECO:0000256" key="4">
    <source>
        <dbReference type="ARBA" id="ARBA00022723"/>
    </source>
</evidence>
<keyword evidence="8" id="KW-0472">Membrane</keyword>
<accession>A0A6A6SGJ4</accession>
<dbReference type="Pfam" id="PF04055">
    <property type="entry name" value="Radical_SAM"/>
    <property type="match status" value="1"/>
</dbReference>
<dbReference type="InterPro" id="IPR051196">
    <property type="entry name" value="RSAD2/Viperin_antiviral"/>
</dbReference>
<evidence type="ECO:0000256" key="2">
    <source>
        <dbReference type="ARBA" id="ARBA00022485"/>
    </source>
</evidence>
<evidence type="ECO:0000259" key="9">
    <source>
        <dbReference type="Pfam" id="PF04055"/>
    </source>
</evidence>
<keyword evidence="8" id="KW-0812">Transmembrane</keyword>